<accession>A0A0V1AM26</accession>
<sequence length="113" mass="13477">MIRTCEPNEKWNLKNRALRFVLRFPFSKLNSFEIDNIGIIEKCEDFKRKSSEEQNYPKSTRTELPNLCQSQFGAICRIEDFKRKSSKEQNYSKSTRTELQNLCQSQFGVIRRM</sequence>
<dbReference type="EMBL" id="JYDH01000701">
    <property type="protein sequence ID" value="KRY25840.1"/>
    <property type="molecule type" value="Genomic_DNA"/>
</dbReference>
<dbReference type="Proteomes" id="UP000054776">
    <property type="component" value="Unassembled WGS sequence"/>
</dbReference>
<reference evidence="1 2" key="1">
    <citation type="submission" date="2015-01" db="EMBL/GenBank/DDBJ databases">
        <title>Evolution of Trichinella species and genotypes.</title>
        <authorList>
            <person name="Korhonen P.K."/>
            <person name="Edoardo P."/>
            <person name="Giuseppe L.R."/>
            <person name="Gasser R.B."/>
        </authorList>
    </citation>
    <scope>NUCLEOTIDE SEQUENCE [LARGE SCALE GENOMIC DNA]</scope>
    <source>
        <strain evidence="1">ISS3</strain>
    </source>
</reference>
<organism evidence="1 2">
    <name type="scientific">Trichinella spiralis</name>
    <name type="common">Trichina worm</name>
    <dbReference type="NCBI Taxonomy" id="6334"/>
    <lineage>
        <taxon>Eukaryota</taxon>
        <taxon>Metazoa</taxon>
        <taxon>Ecdysozoa</taxon>
        <taxon>Nematoda</taxon>
        <taxon>Enoplea</taxon>
        <taxon>Dorylaimia</taxon>
        <taxon>Trichinellida</taxon>
        <taxon>Trichinellidae</taxon>
        <taxon>Trichinella</taxon>
    </lineage>
</organism>
<dbReference type="AlphaFoldDB" id="A0A0V1AM26"/>
<dbReference type="InParanoid" id="A0A0V1AM26"/>
<dbReference type="STRING" id="6334.A0A0V1AM26"/>
<gene>
    <name evidence="1" type="ORF">T01_11805</name>
</gene>
<keyword evidence="2" id="KW-1185">Reference proteome</keyword>
<protein>
    <submittedName>
        <fullName evidence="1">Uncharacterized protein</fullName>
    </submittedName>
</protein>
<evidence type="ECO:0000313" key="2">
    <source>
        <dbReference type="Proteomes" id="UP000054776"/>
    </source>
</evidence>
<proteinExistence type="predicted"/>
<name>A0A0V1AM26_TRISP</name>
<evidence type="ECO:0000313" key="1">
    <source>
        <dbReference type="EMBL" id="KRY25840.1"/>
    </source>
</evidence>
<comment type="caution">
    <text evidence="1">The sequence shown here is derived from an EMBL/GenBank/DDBJ whole genome shotgun (WGS) entry which is preliminary data.</text>
</comment>